<name>A0AAV4ND16_CAEEX</name>
<feature type="compositionally biased region" description="Basic and acidic residues" evidence="1">
    <location>
        <begin position="8"/>
        <end position="23"/>
    </location>
</feature>
<keyword evidence="3" id="KW-1185">Reference proteome</keyword>
<gene>
    <name evidence="2" type="ORF">CEXT_731811</name>
</gene>
<evidence type="ECO:0000313" key="2">
    <source>
        <dbReference type="EMBL" id="GIX81861.1"/>
    </source>
</evidence>
<protein>
    <submittedName>
        <fullName evidence="2">Uncharacterized protein</fullName>
    </submittedName>
</protein>
<evidence type="ECO:0000256" key="1">
    <source>
        <dbReference type="SAM" id="MobiDB-lite"/>
    </source>
</evidence>
<organism evidence="2 3">
    <name type="scientific">Caerostris extrusa</name>
    <name type="common">Bark spider</name>
    <name type="synonym">Caerostris bankana</name>
    <dbReference type="NCBI Taxonomy" id="172846"/>
    <lineage>
        <taxon>Eukaryota</taxon>
        <taxon>Metazoa</taxon>
        <taxon>Ecdysozoa</taxon>
        <taxon>Arthropoda</taxon>
        <taxon>Chelicerata</taxon>
        <taxon>Arachnida</taxon>
        <taxon>Araneae</taxon>
        <taxon>Araneomorphae</taxon>
        <taxon>Entelegynae</taxon>
        <taxon>Araneoidea</taxon>
        <taxon>Araneidae</taxon>
        <taxon>Caerostris</taxon>
    </lineage>
</organism>
<dbReference type="AlphaFoldDB" id="A0AAV4ND16"/>
<reference evidence="2 3" key="1">
    <citation type="submission" date="2021-06" db="EMBL/GenBank/DDBJ databases">
        <title>Caerostris extrusa draft genome.</title>
        <authorList>
            <person name="Kono N."/>
            <person name="Arakawa K."/>
        </authorList>
    </citation>
    <scope>NUCLEOTIDE SEQUENCE [LARGE SCALE GENOMIC DNA]</scope>
</reference>
<evidence type="ECO:0000313" key="3">
    <source>
        <dbReference type="Proteomes" id="UP001054945"/>
    </source>
</evidence>
<dbReference type="EMBL" id="BPLR01020721">
    <property type="protein sequence ID" value="GIX81861.1"/>
    <property type="molecule type" value="Genomic_DNA"/>
</dbReference>
<proteinExistence type="predicted"/>
<feature type="region of interest" description="Disordered" evidence="1">
    <location>
        <begin position="1"/>
        <end position="29"/>
    </location>
</feature>
<comment type="caution">
    <text evidence="2">The sequence shown here is derived from an EMBL/GenBank/DDBJ whole genome shotgun (WGS) entry which is preliminary data.</text>
</comment>
<dbReference type="Proteomes" id="UP001054945">
    <property type="component" value="Unassembled WGS sequence"/>
</dbReference>
<sequence>MRIKTHLRLREIETERDRETTKQEKKRFVRERGDVSSGSRFSWSGFPVKGKTNPSSWDKVSFRLLGVLEDGPLFGVTFISLFNGAFIPPERFPGDWWKDRFPVTVGV</sequence>
<accession>A0AAV4ND16</accession>